<dbReference type="PANTHER" id="PTHR46465:SF3">
    <property type="entry name" value="LATERAL SIGNALING TARGET PROTEIN 2 HOMOLOG"/>
    <property type="match status" value="1"/>
</dbReference>
<keyword evidence="11" id="KW-0832">Ubl conjugation</keyword>
<evidence type="ECO:0000256" key="10">
    <source>
        <dbReference type="ARBA" id="ARBA00022833"/>
    </source>
</evidence>
<dbReference type="InterPro" id="IPR017455">
    <property type="entry name" value="Znf_FYVE-rel"/>
</dbReference>
<dbReference type="FunFam" id="3.30.40.10:FF:000092">
    <property type="entry name" value="Lateral signaling target protein 2 homolog"/>
    <property type="match status" value="1"/>
</dbReference>
<evidence type="ECO:0000256" key="13">
    <source>
        <dbReference type="ARBA" id="ARBA00059106"/>
    </source>
</evidence>
<accession>A0A8U0RWE3</accession>
<feature type="compositionally biased region" description="Low complexity" evidence="17">
    <location>
        <begin position="411"/>
        <end position="425"/>
    </location>
</feature>
<dbReference type="GeneID" id="101686722"/>
<dbReference type="GO" id="GO:0031901">
    <property type="term" value="C:early endosome membrane"/>
    <property type="evidence" value="ECO:0007669"/>
    <property type="project" value="UniProtKB-SubCell"/>
</dbReference>
<feature type="compositionally biased region" description="Basic and acidic residues" evidence="17">
    <location>
        <begin position="607"/>
        <end position="616"/>
    </location>
</feature>
<evidence type="ECO:0000256" key="8">
    <source>
        <dbReference type="ARBA" id="ARBA00022753"/>
    </source>
</evidence>
<gene>
    <name evidence="20" type="primary">ZFYVE28</name>
</gene>
<evidence type="ECO:0000256" key="5">
    <source>
        <dbReference type="ARBA" id="ARBA00022490"/>
    </source>
</evidence>
<keyword evidence="12" id="KW-0472">Membrane</keyword>
<evidence type="ECO:0000259" key="18">
    <source>
        <dbReference type="PROSITE" id="PS50178"/>
    </source>
</evidence>
<evidence type="ECO:0000256" key="2">
    <source>
        <dbReference type="ARBA" id="ARBA00004514"/>
    </source>
</evidence>
<dbReference type="InterPro" id="IPR013083">
    <property type="entry name" value="Znf_RING/FYVE/PHD"/>
</dbReference>
<dbReference type="SUPFAM" id="SSF57903">
    <property type="entry name" value="FYVE/PHD zinc finger"/>
    <property type="match status" value="1"/>
</dbReference>
<dbReference type="OrthoDB" id="20035at2759"/>
<evidence type="ECO:0000313" key="19">
    <source>
        <dbReference type="Proteomes" id="UP000000715"/>
    </source>
</evidence>
<evidence type="ECO:0000256" key="14">
    <source>
        <dbReference type="ARBA" id="ARBA00064374"/>
    </source>
</evidence>
<comment type="subunit">
    <text evidence="14">Interacts with TRIM3.</text>
</comment>
<comment type="similarity">
    <text evidence="3">Belongs to the lst-2 family.</text>
</comment>
<dbReference type="InterPro" id="IPR043269">
    <property type="entry name" value="FYVE_LST2"/>
</dbReference>
<dbReference type="RefSeq" id="XP_044930706.1">
    <property type="nucleotide sequence ID" value="XM_045074771.1"/>
</dbReference>
<protein>
    <recommendedName>
        <fullName evidence="4">Lateral signaling target protein 2 homolog</fullName>
    </recommendedName>
    <alternativeName>
        <fullName evidence="15">Zinc finger FYVE domain-containing protein 28</fullName>
    </alternativeName>
</protein>
<sequence>MMNRFRKWLYKPKRSDPQLLAQFYYADEELNQVAAELDSLDGRKDPQRCTLLVSQFRSCQDNVLNIINQIMDVCIPQDRAPRDFCVKFPEEIRHDNLAGQLWFGAECLAAGSIIMNRELESMAMRPLAKELTRSLEDVRGALRDQALRDLHTYTEKMREALRHFDVLFAEFELSYVSAMVPVKSPREYYVQQEVIVLFCETVERALDFGYLTQDMIDDYEPALMFTIPRLAIVCGLVVYADGPLNLDRKAEDMSELFRPFHTLLRKIRDLLQTLTEDELHTLERNLCISQDVEFPIRADTPVPPALTPAFPHSPLPTEELLSAKAKTPEAELACSMQYDSQELEQLDRMVHRAGDEMSSLLSPPSACQSPAHRPGVEGSPRGEASPGSARLRPGSDEEEGRVFFMDDVEGAAEAPGGPSGWAGSARADPQERGPGGGHTEARGSGPSEAEEGDMSNNNDVPHDKMWALGPNSCSCLDAQPHLDGWEGGGDAAQTAEMIAHRTGGMKLSATVIFNPKSTPAGGSAVTTPEASEDGISLPGPVAQGTHSGSHKLSTAATSCLLNSCVCCGACGGGREDSAAQSLHDKCGPRSVISASYVGSAKASAKGSAERWEEARPVPEALPSEDASTSKCLTHTSGPLLDTVDRSPGAANGASPKREPQAGPPNSGQPSKARVENQQGEVAKEEPQRLSDSSGSTDQAGLEAASSTTREKIRSRFHGSHDLIHRLFVCISGVADQLQTNYASDLRSILKTLFEVMATKPETDDKEKLKKVTQSLRSAALEDCALCQETPSSSELAAKSRDGDLEDPPEWVPDEACGFCTACKAPFTVIRRKHHCRSCGKIFCSRCSSHSAPLPRYGQVKPVRVCTHCYVFHVTPFYSDRAAI</sequence>
<keyword evidence="5" id="KW-0963">Cytoplasm</keyword>
<dbReference type="GO" id="GO:0005829">
    <property type="term" value="C:cytosol"/>
    <property type="evidence" value="ECO:0007669"/>
    <property type="project" value="UniProtKB-SubCell"/>
</dbReference>
<feature type="region of interest" description="Disordered" evidence="17">
    <location>
        <begin position="604"/>
        <end position="711"/>
    </location>
</feature>
<keyword evidence="9 16" id="KW-0863">Zinc-finger</keyword>
<dbReference type="AlphaFoldDB" id="A0A8U0RWE3"/>
<feature type="region of interest" description="Disordered" evidence="17">
    <location>
        <begin position="355"/>
        <end position="398"/>
    </location>
</feature>
<dbReference type="InterPro" id="IPR000306">
    <property type="entry name" value="Znf_FYVE"/>
</dbReference>
<dbReference type="CTD" id="57732"/>
<dbReference type="CDD" id="cd15731">
    <property type="entry name" value="FYVE_LST2"/>
    <property type="match status" value="1"/>
</dbReference>
<keyword evidence="8" id="KW-0967">Endosome</keyword>
<name>A0A8U0RWE3_MUSPF</name>
<dbReference type="PANTHER" id="PTHR46465">
    <property type="entry name" value="LATERAL SIGNALING TARGET PROTEIN 2 HOMOLOG"/>
    <property type="match status" value="1"/>
</dbReference>
<evidence type="ECO:0000313" key="20">
    <source>
        <dbReference type="RefSeq" id="XP_044930706.1"/>
    </source>
</evidence>
<feature type="compositionally biased region" description="Polar residues" evidence="17">
    <location>
        <begin position="663"/>
        <end position="679"/>
    </location>
</feature>
<dbReference type="Pfam" id="PF01363">
    <property type="entry name" value="FYVE"/>
    <property type="match status" value="1"/>
</dbReference>
<dbReference type="Gene3D" id="3.30.40.10">
    <property type="entry name" value="Zinc/RING finger domain, C3HC4 (zinc finger)"/>
    <property type="match status" value="1"/>
</dbReference>
<dbReference type="Proteomes" id="UP000000715">
    <property type="component" value="Unplaced"/>
</dbReference>
<organism evidence="19 20">
    <name type="scientific">Mustela putorius furo</name>
    <name type="common">European domestic ferret</name>
    <name type="synonym">Mustela furo</name>
    <dbReference type="NCBI Taxonomy" id="9669"/>
    <lineage>
        <taxon>Eukaryota</taxon>
        <taxon>Metazoa</taxon>
        <taxon>Chordata</taxon>
        <taxon>Craniata</taxon>
        <taxon>Vertebrata</taxon>
        <taxon>Euteleostomi</taxon>
        <taxon>Mammalia</taxon>
        <taxon>Eutheria</taxon>
        <taxon>Laurasiatheria</taxon>
        <taxon>Carnivora</taxon>
        <taxon>Caniformia</taxon>
        <taxon>Musteloidea</taxon>
        <taxon>Mustelidae</taxon>
        <taxon>Mustelinae</taxon>
        <taxon>Mustela</taxon>
    </lineage>
</organism>
<evidence type="ECO:0000256" key="12">
    <source>
        <dbReference type="ARBA" id="ARBA00023136"/>
    </source>
</evidence>
<dbReference type="InterPro" id="IPR051118">
    <property type="entry name" value="LST-2"/>
</dbReference>
<evidence type="ECO:0000256" key="16">
    <source>
        <dbReference type="PROSITE-ProRule" id="PRU00091"/>
    </source>
</evidence>
<feature type="compositionally biased region" description="Polar residues" evidence="17">
    <location>
        <begin position="359"/>
        <end position="368"/>
    </location>
</feature>
<feature type="region of interest" description="Disordered" evidence="17">
    <location>
        <begin position="410"/>
        <end position="463"/>
    </location>
</feature>
<evidence type="ECO:0000256" key="6">
    <source>
        <dbReference type="ARBA" id="ARBA00022499"/>
    </source>
</evidence>
<evidence type="ECO:0000256" key="17">
    <source>
        <dbReference type="SAM" id="MobiDB-lite"/>
    </source>
</evidence>
<evidence type="ECO:0000256" key="15">
    <source>
        <dbReference type="ARBA" id="ARBA00083237"/>
    </source>
</evidence>
<keyword evidence="6" id="KW-1017">Isopeptide bond</keyword>
<proteinExistence type="inferred from homology"/>
<dbReference type="PROSITE" id="PS50178">
    <property type="entry name" value="ZF_FYVE"/>
    <property type="match status" value="1"/>
</dbReference>
<comment type="function">
    <text evidence="13">Negative regulator of epidermal growth factor receptor (EGFR) signaling. Acts by promoting EGFR degradation in endosomes when not monoubiquitinated.</text>
</comment>
<feature type="compositionally biased region" description="Polar residues" evidence="17">
    <location>
        <begin position="625"/>
        <end position="636"/>
    </location>
</feature>
<evidence type="ECO:0000256" key="7">
    <source>
        <dbReference type="ARBA" id="ARBA00022723"/>
    </source>
</evidence>
<evidence type="ECO:0000256" key="4">
    <source>
        <dbReference type="ARBA" id="ARBA00019870"/>
    </source>
</evidence>
<evidence type="ECO:0000256" key="1">
    <source>
        <dbReference type="ARBA" id="ARBA00004146"/>
    </source>
</evidence>
<comment type="subcellular location">
    <subcellularLocation>
        <location evidence="2">Cytoplasm</location>
        <location evidence="2">Cytosol</location>
    </subcellularLocation>
    <subcellularLocation>
        <location evidence="1">Early endosome membrane</location>
    </subcellularLocation>
</comment>
<evidence type="ECO:0000256" key="3">
    <source>
        <dbReference type="ARBA" id="ARBA00008755"/>
    </source>
</evidence>
<evidence type="ECO:0000256" key="11">
    <source>
        <dbReference type="ARBA" id="ARBA00022843"/>
    </source>
</evidence>
<dbReference type="SMART" id="SM00064">
    <property type="entry name" value="FYVE"/>
    <property type="match status" value="1"/>
</dbReference>
<feature type="compositionally biased region" description="Polar residues" evidence="17">
    <location>
        <begin position="689"/>
        <end position="698"/>
    </location>
</feature>
<keyword evidence="19" id="KW-1185">Reference proteome</keyword>
<keyword evidence="7" id="KW-0479">Metal-binding</keyword>
<keyword evidence="10" id="KW-0862">Zinc</keyword>
<dbReference type="GO" id="GO:0008270">
    <property type="term" value="F:zinc ion binding"/>
    <property type="evidence" value="ECO:0007669"/>
    <property type="project" value="UniProtKB-KW"/>
</dbReference>
<evidence type="ECO:0000256" key="9">
    <source>
        <dbReference type="ARBA" id="ARBA00022771"/>
    </source>
</evidence>
<feature type="domain" description="FYVE-type" evidence="18">
    <location>
        <begin position="813"/>
        <end position="869"/>
    </location>
</feature>
<reference evidence="20" key="1">
    <citation type="submission" date="2025-08" db="UniProtKB">
        <authorList>
            <consortium name="RefSeq"/>
        </authorList>
    </citation>
    <scope>IDENTIFICATION</scope>
    <source>
        <tissue evidence="20">Brain</tissue>
    </source>
</reference>
<dbReference type="InterPro" id="IPR011011">
    <property type="entry name" value="Znf_FYVE_PHD"/>
</dbReference>